<evidence type="ECO:0000313" key="4">
    <source>
        <dbReference type="Proteomes" id="UP000070444"/>
    </source>
</evidence>
<dbReference type="AlphaFoldDB" id="A0A137PGK9"/>
<dbReference type="GO" id="GO:0003743">
    <property type="term" value="F:translation initiation factor activity"/>
    <property type="evidence" value="ECO:0007669"/>
    <property type="project" value="UniProtKB-KW"/>
</dbReference>
<evidence type="ECO:0000256" key="1">
    <source>
        <dbReference type="ARBA" id="ARBA00010098"/>
    </source>
</evidence>
<keyword evidence="3" id="KW-0648">Protein biosynthesis</keyword>
<dbReference type="STRING" id="796925.A0A137PGK9"/>
<keyword evidence="3" id="KW-0396">Initiation factor</keyword>
<feature type="region of interest" description="Disordered" evidence="2">
    <location>
        <begin position="1"/>
        <end position="23"/>
    </location>
</feature>
<name>A0A137PGK9_CONC2</name>
<dbReference type="GO" id="GO:0001181">
    <property type="term" value="F:RNA polymerase I general transcription initiation factor activity"/>
    <property type="evidence" value="ECO:0007669"/>
    <property type="project" value="InterPro"/>
</dbReference>
<reference evidence="3 4" key="1">
    <citation type="journal article" date="2015" name="Genome Biol. Evol.">
        <title>Phylogenomic analyses indicate that early fungi evolved digesting cell walls of algal ancestors of land plants.</title>
        <authorList>
            <person name="Chang Y."/>
            <person name="Wang S."/>
            <person name="Sekimoto S."/>
            <person name="Aerts A.L."/>
            <person name="Choi C."/>
            <person name="Clum A."/>
            <person name="LaButti K.M."/>
            <person name="Lindquist E.A."/>
            <person name="Yee Ngan C."/>
            <person name="Ohm R.A."/>
            <person name="Salamov A.A."/>
            <person name="Grigoriev I.V."/>
            <person name="Spatafora J.W."/>
            <person name="Berbee M.L."/>
        </authorList>
    </citation>
    <scope>NUCLEOTIDE SEQUENCE [LARGE SCALE GENOMIC DNA]</scope>
    <source>
        <strain evidence="3 4">NRRL 28638</strain>
    </source>
</reference>
<protein>
    <submittedName>
        <fullName evidence="3">RNA polymerase I-specific transcription initiation factor RRN3</fullName>
    </submittedName>
</protein>
<dbReference type="OrthoDB" id="26970at2759"/>
<proteinExistence type="inferred from homology"/>
<dbReference type="GO" id="GO:0005634">
    <property type="term" value="C:nucleus"/>
    <property type="evidence" value="ECO:0007669"/>
    <property type="project" value="TreeGrafter"/>
</dbReference>
<comment type="similarity">
    <text evidence="1">Belongs to the RRN3 family.</text>
</comment>
<dbReference type="EMBL" id="KQ964427">
    <property type="protein sequence ID" value="KXN74110.1"/>
    <property type="molecule type" value="Genomic_DNA"/>
</dbReference>
<dbReference type="PANTHER" id="PTHR12790">
    <property type="entry name" value="TRANSCRIPTION INITIATION FACTOR IA RRN3"/>
    <property type="match status" value="1"/>
</dbReference>
<evidence type="ECO:0000313" key="3">
    <source>
        <dbReference type="EMBL" id="KXN74110.1"/>
    </source>
</evidence>
<sequence>MSVSAKIAPSPSATNPQGSMNNQHIKPIESQVSVEDINNKLYLMSAFTANALSEKKKGDSSNYNQLVYEISPEGKNAESDLHKLALWLQSITFNVSALDRQCVSLLSNILDLPWMTQDDDFVNIYTRLLCTSVSAHSFFINPILQNIAKLFWEEYPLKELPRKTVIVRIHSLLKSLLTIVPTAHNYLSYCLVQAFPHKHQSAEIQGAYVGNVIRVIRYAPMLQDQLLSLIIEKIIQVDVEIQVEIEDLQHQDQPEPDQDVFALDLNQPGDLGDSSNTNMVDDDNNEVIQAHFDIKEMLTKLDKMLYKVFKYLNYSITSKDEERHIFEVLLSVFDKHILLTFKSRYTQFLLFYFCSKEQAYIDRFLGLLISNIQDVKVPQVTRCASASYLGSFVARAKYLNFEYIRMVMSLLTGWLTDYIEQNETPASLPDPTKHAVFYAASQSALYLFCFRWRSFLLGGLELSEAFMQGKDNGKELWHPCVTSIRHIVLSRLNPLMIVAPLVTQQFSKIAKQVDFMYSFSIIESNRKMFLPHLDDFFKNRDDSDIFFPFDPYQLQQSSNFIDPLYQQWHDVNSHIELNSDDEDDLGNGKNMSHSDSEDEIDLGVSLMAMSLSPAMAPYRR</sequence>
<keyword evidence="4" id="KW-1185">Reference proteome</keyword>
<feature type="compositionally biased region" description="Polar residues" evidence="2">
    <location>
        <begin position="11"/>
        <end position="23"/>
    </location>
</feature>
<dbReference type="InterPro" id="IPR007991">
    <property type="entry name" value="RNA_pol_I_trans_ini_fac_RRN3"/>
</dbReference>
<dbReference type="GO" id="GO:0001042">
    <property type="term" value="F:RNA polymerase I core binding"/>
    <property type="evidence" value="ECO:0007669"/>
    <property type="project" value="TreeGrafter"/>
</dbReference>
<dbReference type="GO" id="GO:0006361">
    <property type="term" value="P:transcription initiation at RNA polymerase I promoter"/>
    <property type="evidence" value="ECO:0007669"/>
    <property type="project" value="InterPro"/>
</dbReference>
<dbReference type="Proteomes" id="UP000070444">
    <property type="component" value="Unassembled WGS sequence"/>
</dbReference>
<dbReference type="Pfam" id="PF05327">
    <property type="entry name" value="RRN3"/>
    <property type="match status" value="1"/>
</dbReference>
<dbReference type="PANTHER" id="PTHR12790:SF0">
    <property type="entry name" value="RNA POLYMERASE I-SPECIFIC TRANSCRIPTION INITIATION FACTOR RRN3-RELATED"/>
    <property type="match status" value="1"/>
</dbReference>
<accession>A0A137PGK9</accession>
<dbReference type="OMA" id="VCSPAIV"/>
<evidence type="ECO:0000256" key="2">
    <source>
        <dbReference type="SAM" id="MobiDB-lite"/>
    </source>
</evidence>
<organism evidence="3 4">
    <name type="scientific">Conidiobolus coronatus (strain ATCC 28846 / CBS 209.66 / NRRL 28638)</name>
    <name type="common">Delacroixia coronata</name>
    <dbReference type="NCBI Taxonomy" id="796925"/>
    <lineage>
        <taxon>Eukaryota</taxon>
        <taxon>Fungi</taxon>
        <taxon>Fungi incertae sedis</taxon>
        <taxon>Zoopagomycota</taxon>
        <taxon>Entomophthoromycotina</taxon>
        <taxon>Entomophthoromycetes</taxon>
        <taxon>Entomophthorales</taxon>
        <taxon>Ancylistaceae</taxon>
        <taxon>Conidiobolus</taxon>
    </lineage>
</organism>
<gene>
    <name evidence="3" type="ORF">CONCODRAFT_76984</name>
</gene>